<dbReference type="AlphaFoldDB" id="A0A918JST3"/>
<protein>
    <submittedName>
        <fullName evidence="2">Uncharacterized protein</fullName>
    </submittedName>
</protein>
<keyword evidence="3" id="KW-1185">Reference proteome</keyword>
<dbReference type="Proteomes" id="UP000601108">
    <property type="component" value="Unassembled WGS sequence"/>
</dbReference>
<dbReference type="EMBL" id="BMWS01000001">
    <property type="protein sequence ID" value="GGX04212.1"/>
    <property type="molecule type" value="Genomic_DNA"/>
</dbReference>
<organism evidence="2 3">
    <name type="scientific">Aquimarina muelleri</name>
    <dbReference type="NCBI Taxonomy" id="279356"/>
    <lineage>
        <taxon>Bacteria</taxon>
        <taxon>Pseudomonadati</taxon>
        <taxon>Bacteroidota</taxon>
        <taxon>Flavobacteriia</taxon>
        <taxon>Flavobacteriales</taxon>
        <taxon>Flavobacteriaceae</taxon>
        <taxon>Aquimarina</taxon>
    </lineage>
</organism>
<gene>
    <name evidence="2" type="ORF">GCM10007384_02510</name>
</gene>
<accession>A0A918JST3</accession>
<keyword evidence="1" id="KW-1133">Transmembrane helix</keyword>
<keyword evidence="1" id="KW-0812">Transmembrane</keyword>
<evidence type="ECO:0000313" key="3">
    <source>
        <dbReference type="Proteomes" id="UP000601108"/>
    </source>
</evidence>
<name>A0A918JST3_9FLAO</name>
<proteinExistence type="predicted"/>
<evidence type="ECO:0000313" key="2">
    <source>
        <dbReference type="EMBL" id="GGX04212.1"/>
    </source>
</evidence>
<reference evidence="2 3" key="1">
    <citation type="journal article" date="2014" name="Int. J. Syst. Evol. Microbiol.">
        <title>Complete genome sequence of Corynebacterium casei LMG S-19264T (=DSM 44701T), isolated from a smear-ripened cheese.</title>
        <authorList>
            <consortium name="US DOE Joint Genome Institute (JGI-PGF)"/>
            <person name="Walter F."/>
            <person name="Albersmeier A."/>
            <person name="Kalinowski J."/>
            <person name="Ruckert C."/>
        </authorList>
    </citation>
    <scope>NUCLEOTIDE SEQUENCE [LARGE SCALE GENOMIC DNA]</scope>
    <source>
        <strain evidence="2 3">KCTC 12285</strain>
    </source>
</reference>
<dbReference type="RefSeq" id="WP_155837788.1">
    <property type="nucleotide sequence ID" value="NZ_BMWS01000001.1"/>
</dbReference>
<sequence length="65" mass="7680">MIKRTIGFVFRVFLGIVTFVGSIFVIFYAILWDFLREKVFAKKPIEKDCFDKILSKEDISKSKKE</sequence>
<comment type="caution">
    <text evidence="2">The sequence shown here is derived from an EMBL/GenBank/DDBJ whole genome shotgun (WGS) entry which is preliminary data.</text>
</comment>
<feature type="transmembrane region" description="Helical" evidence="1">
    <location>
        <begin position="12"/>
        <end position="35"/>
    </location>
</feature>
<keyword evidence="1" id="KW-0472">Membrane</keyword>
<evidence type="ECO:0000256" key="1">
    <source>
        <dbReference type="SAM" id="Phobius"/>
    </source>
</evidence>